<evidence type="ECO:0000313" key="2">
    <source>
        <dbReference type="Proteomes" id="UP000053331"/>
    </source>
</evidence>
<evidence type="ECO:0000313" key="1">
    <source>
        <dbReference type="EMBL" id="KDS91591.1"/>
    </source>
</evidence>
<name>A0A081EW03_9EURY</name>
<reference evidence="1 2" key="1">
    <citation type="journal article" date="2015" name="Genome Announc.">
        <title>Draft genome sequence of a Halorubrum H3 strain isolated from the burlinskoye salt lake (Altai Krai, Russia).</title>
        <authorList>
            <person name="Rozanov A.S."/>
            <person name="Bryanskaya A.V."/>
            <person name="Malup T.K."/>
            <person name="Kotenko A.V."/>
            <person name="Peltek S.E."/>
        </authorList>
    </citation>
    <scope>NUCLEOTIDE SEQUENCE [LARGE SCALE GENOMIC DNA]</scope>
    <source>
        <strain evidence="1 2">H3</strain>
    </source>
</reference>
<accession>A0A081EW03</accession>
<dbReference type="OrthoDB" id="289943at2157"/>
<comment type="caution">
    <text evidence="1">The sequence shown here is derived from an EMBL/GenBank/DDBJ whole genome shotgun (WGS) entry which is preliminary data.</text>
</comment>
<organism evidence="1 2">
    <name type="scientific">Halorubrum saccharovorum</name>
    <dbReference type="NCBI Taxonomy" id="2248"/>
    <lineage>
        <taxon>Archaea</taxon>
        <taxon>Methanobacteriati</taxon>
        <taxon>Methanobacteriota</taxon>
        <taxon>Stenosarchaea group</taxon>
        <taxon>Halobacteria</taxon>
        <taxon>Halobacteriales</taxon>
        <taxon>Haloferacaceae</taxon>
        <taxon>Halorubrum</taxon>
    </lineage>
</organism>
<dbReference type="EMBL" id="JNFH02000011">
    <property type="protein sequence ID" value="KDS91591.1"/>
    <property type="molecule type" value="Genomic_DNA"/>
</dbReference>
<protein>
    <submittedName>
        <fullName evidence="1">Uncharacterized protein</fullName>
    </submittedName>
</protein>
<proteinExistence type="predicted"/>
<gene>
    <name evidence="1" type="ORF">FK85_00210</name>
</gene>
<dbReference type="AlphaFoldDB" id="A0A081EW03"/>
<dbReference type="Proteomes" id="UP000053331">
    <property type="component" value="Unassembled WGS sequence"/>
</dbReference>
<sequence>MTPLAFHVAARLHEPDHADLPDHVDQKGRFGRYENQQPDFARSQDVPDFVQDNLVTVARREFALDPPSTPDDQEAIRQSDYRAFWIDELDAEPWDIYSISEAMAARFDINPGWAFKTARQHLNQLVFQARMRGYRQERLAGRRFRWSGPEADHPACQWIRDQIPDEGLPYHDVVELMQEAKRRFVEDPPASAHVVHDWCRHHLVEVQ</sequence>
<keyword evidence="2" id="KW-1185">Reference proteome</keyword>
<dbReference type="RefSeq" id="WP_050023871.1">
    <property type="nucleotide sequence ID" value="NZ_JNFH02000011.1"/>
</dbReference>